<dbReference type="HOGENOM" id="CLU_100715_6_1_5"/>
<dbReference type="SUPFAM" id="SSF55298">
    <property type="entry name" value="YjgF-like"/>
    <property type="match status" value="1"/>
</dbReference>
<geneLocation type="plasmid" evidence="2">
    <name>pKVU_100</name>
</geneLocation>
<dbReference type="RefSeq" id="WP_013368600.1">
    <property type="nucleotide sequence ID" value="NC_017386.1"/>
</dbReference>
<reference evidence="1 2" key="1">
    <citation type="journal article" date="2011" name="J. Bacteriol.">
        <title>Complete genome sequence of the industrial strain Ketogulonicigenium vulgare WSH-001.</title>
        <authorList>
            <person name="Liu L."/>
            <person name="Li Y."/>
            <person name="Zhang J."/>
            <person name="Zhou Z."/>
            <person name="Liu J."/>
            <person name="Li X."/>
            <person name="Zhou J."/>
            <person name="Du G."/>
            <person name="Wang L."/>
            <person name="Chen J."/>
        </authorList>
    </citation>
    <scope>NUCLEOTIDE SEQUENCE [LARGE SCALE GENOMIC DNA]</scope>
    <source>
        <strain evidence="1 2">WSH-001</strain>
        <plasmid evidence="2">pKVU_100</plasmid>
    </source>
</reference>
<protein>
    <submittedName>
        <fullName evidence="1">Endoribonuclease L-PSP family protein</fullName>
    </submittedName>
</protein>
<keyword evidence="2" id="KW-1185">Reference proteome</keyword>
<dbReference type="Gene3D" id="3.30.1330.40">
    <property type="entry name" value="RutC-like"/>
    <property type="match status" value="1"/>
</dbReference>
<dbReference type="PANTHER" id="PTHR47328:SF1">
    <property type="entry name" value="RUTC FAMILY PROTEIN YOAB"/>
    <property type="match status" value="1"/>
</dbReference>
<dbReference type="InterPro" id="IPR035709">
    <property type="entry name" value="YoaB-like"/>
</dbReference>
<dbReference type="Pfam" id="PF01042">
    <property type="entry name" value="Ribonuc_L-PSP"/>
    <property type="match status" value="1"/>
</dbReference>
<name>F9YBB8_KETVW</name>
<organism evidence="1 2">
    <name type="scientific">Ketogulonicigenium vulgare (strain WSH-001)</name>
    <dbReference type="NCBI Taxonomy" id="759362"/>
    <lineage>
        <taxon>Bacteria</taxon>
        <taxon>Pseudomonadati</taxon>
        <taxon>Pseudomonadota</taxon>
        <taxon>Alphaproteobacteria</taxon>
        <taxon>Rhodobacterales</taxon>
        <taxon>Roseobacteraceae</taxon>
        <taxon>Ketogulonicigenium</taxon>
    </lineage>
</organism>
<dbReference type="InterPro" id="IPR035959">
    <property type="entry name" value="RutC-like_sf"/>
</dbReference>
<proteinExistence type="predicted"/>
<dbReference type="PATRIC" id="fig|759362.5.peg.2946"/>
<dbReference type="InterPro" id="IPR006175">
    <property type="entry name" value="YjgF/YER057c/UK114"/>
</dbReference>
<evidence type="ECO:0000313" key="1">
    <source>
        <dbReference type="EMBL" id="AEM42670.1"/>
    </source>
</evidence>
<sequence length="125" mass="13748">MTQLTRSHAETMDGAKRSLVAKTGNWTHFIGLQPRNLAGDIKEQAADVIQQLDMLLAESGLAQSDLFTVTIWLKDMRYFSGLNAVWNGWVDPAAPPARTCVSGELYRPDLLLEIVAVAYAEKDAA</sequence>
<dbReference type="KEGG" id="kvl:KVU_PA0253"/>
<evidence type="ECO:0000313" key="2">
    <source>
        <dbReference type="Proteomes" id="UP000000692"/>
    </source>
</evidence>
<dbReference type="PANTHER" id="PTHR47328">
    <property type="match status" value="1"/>
</dbReference>
<dbReference type="OrthoDB" id="9808943at2"/>
<accession>F9YBB8</accession>
<keyword evidence="1" id="KW-0614">Plasmid</keyword>
<dbReference type="AlphaFoldDB" id="F9YBB8"/>
<dbReference type="Proteomes" id="UP000000692">
    <property type="component" value="Plasmid 1"/>
</dbReference>
<gene>
    <name evidence="1" type="ordered locus">KVU_PA0253</name>
</gene>
<dbReference type="EMBL" id="CP002019">
    <property type="protein sequence ID" value="AEM42670.1"/>
    <property type="molecule type" value="Genomic_DNA"/>
</dbReference>